<protein>
    <submittedName>
        <fullName evidence="1">Uncharacterized protein</fullName>
    </submittedName>
</protein>
<organism evidence="1 2">
    <name type="scientific">Cryptococcus decagattii</name>
    <dbReference type="NCBI Taxonomy" id="1859122"/>
    <lineage>
        <taxon>Eukaryota</taxon>
        <taxon>Fungi</taxon>
        <taxon>Dikarya</taxon>
        <taxon>Basidiomycota</taxon>
        <taxon>Agaricomycotina</taxon>
        <taxon>Tremellomycetes</taxon>
        <taxon>Tremellales</taxon>
        <taxon>Cryptococcaceae</taxon>
        <taxon>Cryptococcus</taxon>
        <taxon>Cryptococcus gattii species complex</taxon>
    </lineage>
</organism>
<keyword evidence="2" id="KW-1185">Reference proteome</keyword>
<proteinExistence type="predicted"/>
<dbReference type="RefSeq" id="XP_064722088.1">
    <property type="nucleotide sequence ID" value="XM_064866016.1"/>
</dbReference>
<evidence type="ECO:0000313" key="1">
    <source>
        <dbReference type="EMBL" id="WVO22849.1"/>
    </source>
</evidence>
<gene>
    <name evidence="1" type="ORF">IAS62_004192</name>
</gene>
<reference evidence="1 2" key="1">
    <citation type="submission" date="2024-01" db="EMBL/GenBank/DDBJ databases">
        <title>Comparative genomics of Cryptococcus and Kwoniella reveals pathogenesis evolution and contrasting modes of karyotype evolution via chromosome fusion or intercentromeric recombination.</title>
        <authorList>
            <person name="Coelho M.A."/>
            <person name="David-Palma M."/>
            <person name="Shea T."/>
            <person name="Bowers K."/>
            <person name="McGinley-Smith S."/>
            <person name="Mohammad A.W."/>
            <person name="Gnirke A."/>
            <person name="Yurkov A.M."/>
            <person name="Nowrousian M."/>
            <person name="Sun S."/>
            <person name="Cuomo C.A."/>
            <person name="Heitman J."/>
        </authorList>
    </citation>
    <scope>NUCLEOTIDE SEQUENCE [LARGE SCALE GENOMIC DNA]</scope>
    <source>
        <strain evidence="1 2">7685027</strain>
    </source>
</reference>
<dbReference type="Proteomes" id="UP001432216">
    <property type="component" value="Chromosome 6"/>
</dbReference>
<dbReference type="EMBL" id="CP143811">
    <property type="protein sequence ID" value="WVO22849.1"/>
    <property type="molecule type" value="Genomic_DNA"/>
</dbReference>
<sequence length="186" mass="20867">MPPHRSSKINSLLSYMDEFEESVSLQTLRLCLLSKDEIGIQDPSTVYAKSDGEWDTCDPVYKIACYPGSNPYKLSEEMAKSIDFANEEITKQYLSSNWNKGLSSVANSGISFDSDVEDFKDLNERFTKALQSRYRETASEIDKTLKSSGVTGVSIKWVSPVTCQSMFLQGLPPRMTSRGELPGYEE</sequence>
<dbReference type="GeneID" id="89990964"/>
<evidence type="ECO:0000313" key="2">
    <source>
        <dbReference type="Proteomes" id="UP001432216"/>
    </source>
</evidence>
<accession>A0ABZ2AXD5</accession>
<name>A0ABZ2AXD5_9TREE</name>